<reference evidence="2" key="1">
    <citation type="submission" date="2020-02" db="EMBL/GenBank/DDBJ databases">
        <authorList>
            <person name="Scholz U."/>
            <person name="Mascher M."/>
            <person name="Fiebig A."/>
        </authorList>
    </citation>
    <scope>NUCLEOTIDE SEQUENCE</scope>
</reference>
<evidence type="ECO:0000313" key="3">
    <source>
        <dbReference type="Proteomes" id="UP000663760"/>
    </source>
</evidence>
<gene>
    <name evidence="2" type="ORF">SI8410_10014168</name>
</gene>
<dbReference type="PANTHER" id="PTHR37614">
    <property type="entry name" value="OS02G0121400 PROTEIN"/>
    <property type="match status" value="1"/>
</dbReference>
<keyword evidence="3" id="KW-1185">Reference proteome</keyword>
<feature type="compositionally biased region" description="Basic and acidic residues" evidence="1">
    <location>
        <begin position="206"/>
        <end position="228"/>
    </location>
</feature>
<name>A0A7I8L0D8_SPIIN</name>
<dbReference type="AlphaFoldDB" id="A0A7I8L0D8"/>
<feature type="compositionally biased region" description="Pro residues" evidence="1">
    <location>
        <begin position="61"/>
        <end position="73"/>
    </location>
</feature>
<dbReference type="EMBL" id="LR746273">
    <property type="protein sequence ID" value="CAA7403490.1"/>
    <property type="molecule type" value="Genomic_DNA"/>
</dbReference>
<feature type="region of interest" description="Disordered" evidence="1">
    <location>
        <begin position="29"/>
        <end position="185"/>
    </location>
</feature>
<accession>A0A7I8L0D8</accession>
<evidence type="ECO:0000256" key="1">
    <source>
        <dbReference type="SAM" id="MobiDB-lite"/>
    </source>
</evidence>
<sequence>MEGESAAKEHEVAGILIKLRRFIWEADRGTPCTHSLRWGARRRRSAGGDDPHASRQASSPPAAPPPPSRPPEPLSKRRRRDASKARAAGDSESPAKPPPVCVPPPAASNRKQPPAAAPETSSPETPLDFCPSGEEQPEAKAKTRPSAAAGGAPRLKKPRIKHGELLSNQVEVSNRTRRELEKEAAEVRNRLEALKERNSMLKELRLKLEKETSQQRQRSPEQEHRESCSDLLPPAPVLSAAAAAAPPVEEDIQVQAPVPPPQPPQVYQQPWPQHWVNNHVVLHRSAAGGHHWSWMASPMWKLDGDKDASPASNLPDLNSVADKDSGEEFPPQHPQGNYHHHHHQQHQEHHQQGQRRGSLEEQRAARKKRIEMIHTRRRIAAMR</sequence>
<protein>
    <submittedName>
        <fullName evidence="2">Uncharacterized protein</fullName>
    </submittedName>
</protein>
<feature type="compositionally biased region" description="Low complexity" evidence="1">
    <location>
        <begin position="113"/>
        <end position="126"/>
    </location>
</feature>
<feature type="compositionally biased region" description="Basic and acidic residues" evidence="1">
    <location>
        <begin position="345"/>
        <end position="374"/>
    </location>
</feature>
<evidence type="ECO:0000313" key="2">
    <source>
        <dbReference type="EMBL" id="CAA7403490.1"/>
    </source>
</evidence>
<dbReference type="Proteomes" id="UP000663760">
    <property type="component" value="Chromosome 10"/>
</dbReference>
<organism evidence="2 3">
    <name type="scientific">Spirodela intermedia</name>
    <name type="common">Intermediate duckweed</name>
    <dbReference type="NCBI Taxonomy" id="51605"/>
    <lineage>
        <taxon>Eukaryota</taxon>
        <taxon>Viridiplantae</taxon>
        <taxon>Streptophyta</taxon>
        <taxon>Embryophyta</taxon>
        <taxon>Tracheophyta</taxon>
        <taxon>Spermatophyta</taxon>
        <taxon>Magnoliopsida</taxon>
        <taxon>Liliopsida</taxon>
        <taxon>Araceae</taxon>
        <taxon>Lemnoideae</taxon>
        <taxon>Spirodela</taxon>
    </lineage>
</organism>
<feature type="region of interest" description="Disordered" evidence="1">
    <location>
        <begin position="206"/>
        <end position="233"/>
    </location>
</feature>
<feature type="compositionally biased region" description="Pro residues" evidence="1">
    <location>
        <begin position="95"/>
        <end position="106"/>
    </location>
</feature>
<dbReference type="OrthoDB" id="10684820at2759"/>
<feature type="region of interest" description="Disordered" evidence="1">
    <location>
        <begin position="306"/>
        <end position="383"/>
    </location>
</feature>
<dbReference type="PANTHER" id="PTHR37614:SF2">
    <property type="entry name" value="OS02G0121400 PROTEIN"/>
    <property type="match status" value="1"/>
</dbReference>
<proteinExistence type="predicted"/>
<feature type="compositionally biased region" description="Basic and acidic residues" evidence="1">
    <location>
        <begin position="174"/>
        <end position="185"/>
    </location>
</feature>